<evidence type="ECO:0000313" key="2">
    <source>
        <dbReference type="EMBL" id="CAG8697755.1"/>
    </source>
</evidence>
<keyword evidence="3" id="KW-1185">Reference proteome</keyword>
<gene>
    <name evidence="2" type="ORF">GMARGA_LOCUS11924</name>
</gene>
<evidence type="ECO:0000313" key="3">
    <source>
        <dbReference type="Proteomes" id="UP000789901"/>
    </source>
</evidence>
<feature type="signal peptide" evidence="1">
    <location>
        <begin position="1"/>
        <end position="20"/>
    </location>
</feature>
<dbReference type="Proteomes" id="UP000789901">
    <property type="component" value="Unassembled WGS sequence"/>
</dbReference>
<accession>A0ABN7UXM9</accession>
<sequence>MKLNLFMLLLTIVAIAIALAHPINDNINSDLAKRQDPNLEEKRQSNGYVLHDIIDM</sequence>
<dbReference type="EMBL" id="CAJVQB010007136">
    <property type="protein sequence ID" value="CAG8697755.1"/>
    <property type="molecule type" value="Genomic_DNA"/>
</dbReference>
<keyword evidence="1" id="KW-0732">Signal</keyword>
<organism evidence="2 3">
    <name type="scientific">Gigaspora margarita</name>
    <dbReference type="NCBI Taxonomy" id="4874"/>
    <lineage>
        <taxon>Eukaryota</taxon>
        <taxon>Fungi</taxon>
        <taxon>Fungi incertae sedis</taxon>
        <taxon>Mucoromycota</taxon>
        <taxon>Glomeromycotina</taxon>
        <taxon>Glomeromycetes</taxon>
        <taxon>Diversisporales</taxon>
        <taxon>Gigasporaceae</taxon>
        <taxon>Gigaspora</taxon>
    </lineage>
</organism>
<comment type="caution">
    <text evidence="2">The sequence shown here is derived from an EMBL/GenBank/DDBJ whole genome shotgun (WGS) entry which is preliminary data.</text>
</comment>
<feature type="chain" id="PRO_5045712646" evidence="1">
    <location>
        <begin position="21"/>
        <end position="56"/>
    </location>
</feature>
<proteinExistence type="predicted"/>
<protein>
    <submittedName>
        <fullName evidence="2">23825_t:CDS:1</fullName>
    </submittedName>
</protein>
<reference evidence="2 3" key="1">
    <citation type="submission" date="2021-06" db="EMBL/GenBank/DDBJ databases">
        <authorList>
            <person name="Kallberg Y."/>
            <person name="Tangrot J."/>
            <person name="Rosling A."/>
        </authorList>
    </citation>
    <scope>NUCLEOTIDE SEQUENCE [LARGE SCALE GENOMIC DNA]</scope>
    <source>
        <strain evidence="2 3">120-4 pot B 10/14</strain>
    </source>
</reference>
<evidence type="ECO:0000256" key="1">
    <source>
        <dbReference type="SAM" id="SignalP"/>
    </source>
</evidence>
<name>A0ABN7UXM9_GIGMA</name>